<evidence type="ECO:0000313" key="2">
    <source>
        <dbReference type="Proteomes" id="UP000011872"/>
    </source>
</evidence>
<accession>M3NFU6</accession>
<dbReference type="HOGENOM" id="CLU_3252502_0_0_7"/>
<dbReference type="Proteomes" id="UP000011872">
    <property type="component" value="Unassembled WGS sequence"/>
</dbReference>
<proteinExistence type="predicted"/>
<protein>
    <submittedName>
        <fullName evidence="1">Uncharacterized protein</fullName>
    </submittedName>
</protein>
<comment type="caution">
    <text evidence="1">The sequence shown here is derived from an EMBL/GenBank/DDBJ whole genome shotgun (WGS) entry which is preliminary data.</text>
</comment>
<gene>
    <name evidence="1" type="ORF">HMPREF1421_01602</name>
</gene>
<reference evidence="1 2" key="1">
    <citation type="submission" date="2012-12" db="EMBL/GenBank/DDBJ databases">
        <authorList>
            <person name="Weinstock G."/>
            <person name="Sodergren E."/>
            <person name="Lobos E.A."/>
            <person name="Fulton L."/>
            <person name="Fulton R."/>
            <person name="Courtney L."/>
            <person name="Fronick C."/>
            <person name="O'Laughlin M."/>
            <person name="Godfrey J."/>
            <person name="Wilson R.M."/>
            <person name="Miner T."/>
            <person name="Farmer C."/>
            <person name="Delehaunty K."/>
            <person name="Cordes M."/>
            <person name="Minx P."/>
            <person name="Tomlinson C."/>
            <person name="Chen J."/>
            <person name="Wollam A."/>
            <person name="Pepin K.H."/>
            <person name="Bhonagiri V."/>
            <person name="Zhang X."/>
            <person name="Suruliraj S."/>
            <person name="Antonio M."/>
            <person name="Secka O."/>
            <person name="Thomas J."/>
            <person name="Warren W."/>
            <person name="Mitreva M."/>
            <person name="Mardis E.R."/>
            <person name="Wilson R.K."/>
        </authorList>
    </citation>
    <scope>NUCLEOTIDE SEQUENCE [LARGE SCALE GENOMIC DNA]</scope>
    <source>
        <strain evidence="1 2">GAM265BSii</strain>
    </source>
</reference>
<sequence>MGSVLLESKRLTILGITQSMSSKRVLECVNLVLLNACLMVNP</sequence>
<dbReference type="AlphaFoldDB" id="M3NFU6"/>
<organism evidence="1 2">
    <name type="scientific">Helicobacter pylori GAM265BSii</name>
    <dbReference type="NCBI Taxonomy" id="1159049"/>
    <lineage>
        <taxon>Bacteria</taxon>
        <taxon>Pseudomonadati</taxon>
        <taxon>Campylobacterota</taxon>
        <taxon>Epsilonproteobacteria</taxon>
        <taxon>Campylobacterales</taxon>
        <taxon>Helicobacteraceae</taxon>
        <taxon>Helicobacter</taxon>
    </lineage>
</organism>
<evidence type="ECO:0000313" key="1">
    <source>
        <dbReference type="EMBL" id="EMH27099.1"/>
    </source>
</evidence>
<name>M3NFU6_HELPX</name>
<dbReference type="EMBL" id="APDY01000076">
    <property type="protein sequence ID" value="EMH27099.1"/>
    <property type="molecule type" value="Genomic_DNA"/>
</dbReference>